<dbReference type="UniPathway" id="UPA00378"/>
<evidence type="ECO:0000256" key="4">
    <source>
        <dbReference type="ARBA" id="ARBA00006492"/>
    </source>
</evidence>
<evidence type="ECO:0000256" key="8">
    <source>
        <dbReference type="ARBA" id="ARBA00022692"/>
    </source>
</evidence>
<keyword evidence="5" id="KW-0963">Cytoplasm</keyword>
<keyword evidence="12 20" id="KW-0333">Golgi apparatus</keyword>
<reference evidence="23" key="1">
    <citation type="submission" date="2017-10" db="EMBL/GenBank/DDBJ databases">
        <title>Rapid genome shrinkage in a self-fertile nematode reveals novel sperm competition proteins.</title>
        <authorList>
            <person name="Yin D."/>
            <person name="Schwarz E.M."/>
            <person name="Thomas C.G."/>
            <person name="Felde R.L."/>
            <person name="Korf I.F."/>
            <person name="Cutter A.D."/>
            <person name="Schartner C.M."/>
            <person name="Ralston E.J."/>
            <person name="Meyer B.J."/>
            <person name="Haag E.S."/>
        </authorList>
    </citation>
    <scope>NUCLEOTIDE SEQUENCE [LARGE SCALE GENOMIC DNA]</scope>
    <source>
        <strain evidence="23">JU1422</strain>
    </source>
</reference>
<dbReference type="PANTHER" id="PTHR10468:SF0">
    <property type="entry name" value="ALPHA-1,3-MANNOSYL-GLYCOPROTEIN 2-BETA-N-ACETYLGLUCOSAMINYLTRANSFERASE"/>
    <property type="match status" value="1"/>
</dbReference>
<sequence>MITSSFTPKFYIERADVYIFPRNIMQAVTIKLFFGFLFVFLVWTLYVENEITSRSRNSDNIDDLLESATRLERLLEFERKKIQELTEDVKQIRARKKSWHLTMEEMVSPELKHWKEPIPVLVFSCNRAQAVRDHVQKLIKYRPSKEQFPIIVTQDCDNENVKIEVQKFGDQVQYIKHLAGDKANITIPPSHRQFTAYYRIARHYKLALNHVFVDKGYSSVIITEDDLDIAPDFFSYFSNTRYLLENDERLWCVTAWNDNGKLENIDVNAADKLYRSDFFAGLGWMMSSKTWHELEPIWPVGFWDDWMRDPLRRKDRQCIRPEVSRTGMMAYGKEGASKGQFFSKHLAKIKVNDKYTDFAKINLDYLLPGNFEKKTHFEVMKQAVEMGIDDVAAFVLLPENKGKSVRVIYDENVDYIRKADKLHVMHDFKAGVPRTAYDGIVTCFINGIRIYLVPDRTKVPGYNPDWAVPAAFGE</sequence>
<feature type="coiled-coil region" evidence="21">
    <location>
        <begin position="61"/>
        <end position="95"/>
    </location>
</feature>
<evidence type="ECO:0000256" key="6">
    <source>
        <dbReference type="ARBA" id="ARBA00022676"/>
    </source>
</evidence>
<keyword evidence="11 20" id="KW-1133">Transmembrane helix</keyword>
<dbReference type="PANTHER" id="PTHR10468">
    <property type="entry name" value="PROTEIN O-LINKED-MANNOSE BETA-1,2-N-ACETYLGLUCOSAMINYLTRANSFERASE 1/ALPHA-1,3-MANNOSYL-GLYCOPROTEIN 2-BETA-N-ACETYLGLUCOSAMINYLTRANSFERASE"/>
    <property type="match status" value="1"/>
</dbReference>
<keyword evidence="10 20" id="KW-0735">Signal-anchor</keyword>
<dbReference type="OrthoDB" id="440755at2759"/>
<dbReference type="Gene3D" id="3.90.550.10">
    <property type="entry name" value="Spore Coat Polysaccharide Biosynthesis Protein SpsA, Chain A"/>
    <property type="match status" value="1"/>
</dbReference>
<dbReference type="Proteomes" id="UP000230233">
    <property type="component" value="Chromosome X"/>
</dbReference>
<evidence type="ECO:0000256" key="7">
    <source>
        <dbReference type="ARBA" id="ARBA00022679"/>
    </source>
</evidence>
<dbReference type="AlphaFoldDB" id="A0A2G5SLG1"/>
<dbReference type="InterPro" id="IPR052261">
    <property type="entry name" value="Glycosyltransferase_13"/>
</dbReference>
<evidence type="ECO:0000256" key="17">
    <source>
        <dbReference type="ARBA" id="ARBA00038949"/>
    </source>
</evidence>
<dbReference type="Pfam" id="PF03071">
    <property type="entry name" value="GNT-I"/>
    <property type="match status" value="1"/>
</dbReference>
<evidence type="ECO:0000256" key="11">
    <source>
        <dbReference type="ARBA" id="ARBA00022989"/>
    </source>
</evidence>
<evidence type="ECO:0000313" key="22">
    <source>
        <dbReference type="EMBL" id="PIC15701.1"/>
    </source>
</evidence>
<proteinExistence type="inferred from homology"/>
<comment type="pathway">
    <text evidence="3 20">Protein modification; protein glycosylation.</text>
</comment>
<evidence type="ECO:0000256" key="1">
    <source>
        <dbReference type="ARBA" id="ARBA00004323"/>
    </source>
</evidence>
<evidence type="ECO:0000256" key="16">
    <source>
        <dbReference type="ARBA" id="ARBA00037706"/>
    </source>
</evidence>
<feature type="transmembrane region" description="Helical" evidence="20">
    <location>
        <begin position="28"/>
        <end position="46"/>
    </location>
</feature>
<evidence type="ECO:0000256" key="5">
    <source>
        <dbReference type="ARBA" id="ARBA00022490"/>
    </source>
</evidence>
<keyword evidence="13 20" id="KW-0472">Membrane</keyword>
<keyword evidence="8 20" id="KW-0812">Transmembrane</keyword>
<evidence type="ECO:0000256" key="13">
    <source>
        <dbReference type="ARBA" id="ARBA00023136"/>
    </source>
</evidence>
<name>A0A2G5SLG1_9PELO</name>
<dbReference type="FunFam" id="3.90.550.10:FF:000055">
    <property type="entry name" value="Alpha-1,3-mannosyl-glycoprotein 2-beta-N-acetylglucosaminyltransferase"/>
    <property type="match status" value="1"/>
</dbReference>
<dbReference type="Gene3D" id="3.10.180.20">
    <property type="entry name" value="N-Acetylglucosaminyltransferase I, Domain 2"/>
    <property type="match status" value="1"/>
</dbReference>
<evidence type="ECO:0000256" key="20">
    <source>
        <dbReference type="RuleBase" id="RU368119"/>
    </source>
</evidence>
<evidence type="ECO:0000256" key="21">
    <source>
        <dbReference type="SAM" id="Coils"/>
    </source>
</evidence>
<dbReference type="EMBL" id="PDUG01000006">
    <property type="protein sequence ID" value="PIC15701.1"/>
    <property type="molecule type" value="Genomic_DNA"/>
</dbReference>
<evidence type="ECO:0000256" key="3">
    <source>
        <dbReference type="ARBA" id="ARBA00004922"/>
    </source>
</evidence>
<evidence type="ECO:0000256" key="15">
    <source>
        <dbReference type="ARBA" id="ARBA00023211"/>
    </source>
</evidence>
<accession>A0A2G5SLG1</accession>
<comment type="function">
    <text evidence="16 20">Initiates complex N-linked carbohydrate formation. Essential for the conversion of high-mannose to hybrid and complex N-glycans.</text>
</comment>
<dbReference type="EC" id="2.4.1.101" evidence="17 20"/>
<dbReference type="GO" id="GO:0006487">
    <property type="term" value="P:protein N-linked glycosylation"/>
    <property type="evidence" value="ECO:0007669"/>
    <property type="project" value="TreeGrafter"/>
</dbReference>
<evidence type="ECO:0000313" key="23">
    <source>
        <dbReference type="Proteomes" id="UP000230233"/>
    </source>
</evidence>
<dbReference type="InterPro" id="IPR029044">
    <property type="entry name" value="Nucleotide-diphossugar_trans"/>
</dbReference>
<evidence type="ECO:0000256" key="9">
    <source>
        <dbReference type="ARBA" id="ARBA00022723"/>
    </source>
</evidence>
<protein>
    <recommendedName>
        <fullName evidence="17 20">Alpha-1,3-mannosyl-glycoprotein 2-beta-N-acetylglucosaminyltransferase</fullName>
        <shortName evidence="20">GNT-I</shortName>
        <shortName evidence="20">GlcNAc-T I</shortName>
        <ecNumber evidence="17 20">2.4.1.101</ecNumber>
    </recommendedName>
    <alternativeName>
        <fullName evidence="18 20">N-glycosyl-oligosaccharide-glycoprotein N-acetylglucosaminyltransferase I</fullName>
    </alternativeName>
</protein>
<evidence type="ECO:0000256" key="2">
    <source>
        <dbReference type="ARBA" id="ARBA00004556"/>
    </source>
</evidence>
<keyword evidence="7" id="KW-0808">Transferase</keyword>
<evidence type="ECO:0000256" key="19">
    <source>
        <dbReference type="ARBA" id="ARBA00049421"/>
    </source>
</evidence>
<comment type="cofactor">
    <cofactor evidence="20">
        <name>Mn(2+)</name>
        <dbReference type="ChEBI" id="CHEBI:29035"/>
    </cofactor>
    <text evidence="20">The cofactor is mostly bound to the substrate.</text>
</comment>
<organism evidence="22 23">
    <name type="scientific">Caenorhabditis nigoni</name>
    <dbReference type="NCBI Taxonomy" id="1611254"/>
    <lineage>
        <taxon>Eukaryota</taxon>
        <taxon>Metazoa</taxon>
        <taxon>Ecdysozoa</taxon>
        <taxon>Nematoda</taxon>
        <taxon>Chromadorea</taxon>
        <taxon>Rhabditida</taxon>
        <taxon>Rhabditina</taxon>
        <taxon>Rhabditomorpha</taxon>
        <taxon>Rhabditoidea</taxon>
        <taxon>Rhabditidae</taxon>
        <taxon>Peloderinae</taxon>
        <taxon>Caenorhabditis</taxon>
    </lineage>
</organism>
<keyword evidence="21" id="KW-0175">Coiled coil</keyword>
<dbReference type="GO" id="GO:0000139">
    <property type="term" value="C:Golgi membrane"/>
    <property type="evidence" value="ECO:0007669"/>
    <property type="project" value="UniProtKB-SubCell"/>
</dbReference>
<keyword evidence="14" id="KW-1015">Disulfide bond</keyword>
<comment type="similarity">
    <text evidence="4 20">Belongs to the glycosyltransferase 13 family.</text>
</comment>
<keyword evidence="9 20" id="KW-0479">Metal-binding</keyword>
<dbReference type="GO" id="GO:0003827">
    <property type="term" value="F:alpha-1,3-mannosylglycoprotein 2-beta-N-acetylglucosaminyltransferase activity"/>
    <property type="evidence" value="ECO:0007669"/>
    <property type="project" value="UniProtKB-UniRule"/>
</dbReference>
<dbReference type="GO" id="GO:0030145">
    <property type="term" value="F:manganese ion binding"/>
    <property type="evidence" value="ECO:0007669"/>
    <property type="project" value="UniProtKB-UniRule"/>
</dbReference>
<dbReference type="SUPFAM" id="SSF53448">
    <property type="entry name" value="Nucleotide-diphospho-sugar transferases"/>
    <property type="match status" value="1"/>
</dbReference>
<keyword evidence="23" id="KW-1185">Reference proteome</keyword>
<evidence type="ECO:0000256" key="18">
    <source>
        <dbReference type="ARBA" id="ARBA00041712"/>
    </source>
</evidence>
<dbReference type="STRING" id="1611254.A0A2G5SLG1"/>
<keyword evidence="15 20" id="KW-0464">Manganese</keyword>
<keyword evidence="6 20" id="KW-0328">Glycosyltransferase</keyword>
<dbReference type="CDD" id="cd02514">
    <property type="entry name" value="GT13_GLCNAC-TI"/>
    <property type="match status" value="1"/>
</dbReference>
<evidence type="ECO:0000256" key="10">
    <source>
        <dbReference type="ARBA" id="ARBA00022968"/>
    </source>
</evidence>
<gene>
    <name evidence="22" type="primary">Cnig_chr_X.g22571</name>
    <name evidence="22" type="ORF">B9Z55_022571</name>
</gene>
<comment type="caution">
    <text evidence="22">The sequence shown here is derived from an EMBL/GenBank/DDBJ whole genome shotgun (WGS) entry which is preliminary data.</text>
</comment>
<comment type="subcellular location">
    <subcellularLocation>
        <location evidence="2">Cytoplasm</location>
        <location evidence="2">Perinuclear region</location>
    </subcellularLocation>
    <subcellularLocation>
        <location evidence="1 20">Golgi apparatus membrane</location>
        <topology evidence="1 20">Single-pass type II membrane protein</topology>
    </subcellularLocation>
</comment>
<dbReference type="InterPro" id="IPR004139">
    <property type="entry name" value="Glyco_trans_13"/>
</dbReference>
<dbReference type="FunFam" id="3.10.180.20:FF:000001">
    <property type="entry name" value="alpha-1,3-mannosyl-glycoprotein 2-beta-N-acetylglucosaminyltransferase"/>
    <property type="match status" value="1"/>
</dbReference>
<comment type="catalytic activity">
    <reaction evidence="19 20">
        <text>N(4)-(alpha-D-Man-(1-&gt;3)-[alpha-D-Man-(1-&gt;3)-[alpha-D-Man-(1-&gt;6)]-alpha-D-Man-(1-&gt;6)]-beta-D-Man-(1-&gt;4)-beta-D-GlcNAc-(1-&gt;4)-beta-D-GlcNAc)-L-asparaginyl-[protein] (N-glucan mannose isomer 5A1,2) + UDP-N-acetyl-alpha-D-glucosamine = N(4)-{beta-D-GlcNAc-(1-&gt;2)-alpha-D-Man-(1-&gt;3)-[alpha-D-Man-(1-&gt;3)-[alpha-D-Man-(1-&gt;6)]-alpha-D-Man-(1-&gt;6)]-beta-D-Man-(1-&gt;4)-beta-D-GlcNAc-(1-&gt;4)-beta-D-GlcNAc}-L-asparaginyl-[protein] + UDP + H(+)</text>
        <dbReference type="Rhea" id="RHEA:11456"/>
        <dbReference type="Rhea" id="RHEA-COMP:14367"/>
        <dbReference type="Rhea" id="RHEA-COMP:14368"/>
        <dbReference type="ChEBI" id="CHEBI:15378"/>
        <dbReference type="ChEBI" id="CHEBI:57705"/>
        <dbReference type="ChEBI" id="CHEBI:58223"/>
        <dbReference type="ChEBI" id="CHEBI:59087"/>
        <dbReference type="ChEBI" id="CHEBI:60625"/>
        <dbReference type="EC" id="2.4.1.101"/>
    </reaction>
</comment>
<evidence type="ECO:0000256" key="14">
    <source>
        <dbReference type="ARBA" id="ARBA00023157"/>
    </source>
</evidence>
<dbReference type="GO" id="GO:0048471">
    <property type="term" value="C:perinuclear region of cytoplasm"/>
    <property type="evidence" value="ECO:0007669"/>
    <property type="project" value="UniProtKB-SubCell"/>
</dbReference>
<evidence type="ECO:0000256" key="12">
    <source>
        <dbReference type="ARBA" id="ARBA00023034"/>
    </source>
</evidence>